<keyword evidence="1" id="KW-0472">Membrane</keyword>
<dbReference type="Pfam" id="PF06966">
    <property type="entry name" value="DUF1295"/>
    <property type="match status" value="1"/>
</dbReference>
<reference evidence="3" key="1">
    <citation type="journal article" date="2015" name="PLoS Genet.">
        <title>Genome Sequence and Transcriptome Analyses of Chrysochromulina tobin: Metabolic Tools for Enhanced Algal Fitness in the Prominent Order Prymnesiales (Haptophyceae).</title>
        <authorList>
            <person name="Hovde B.T."/>
            <person name="Deodato C.R."/>
            <person name="Hunsperger H.M."/>
            <person name="Ryken S.A."/>
            <person name="Yost W."/>
            <person name="Jha R.K."/>
            <person name="Patterson J."/>
            <person name="Monnat R.J. Jr."/>
            <person name="Barlow S.B."/>
            <person name="Starkenburg S.R."/>
            <person name="Cattolico R.A."/>
        </authorList>
    </citation>
    <scope>NUCLEOTIDE SEQUENCE</scope>
    <source>
        <strain evidence="3">CCMP291</strain>
    </source>
</reference>
<dbReference type="PANTHER" id="PTHR32251:SF15">
    <property type="entry name" value="3-OXO-5-ALPHA-STEROID 4-DEHYDROGENASE (DUF1295)"/>
    <property type="match status" value="1"/>
</dbReference>
<dbReference type="PROSITE" id="PS50244">
    <property type="entry name" value="S5A_REDUCTASE"/>
    <property type="match status" value="1"/>
</dbReference>
<dbReference type="PANTHER" id="PTHR32251">
    <property type="entry name" value="3-OXO-5-ALPHA-STEROID 4-DEHYDROGENASE"/>
    <property type="match status" value="1"/>
</dbReference>
<proteinExistence type="predicted"/>
<dbReference type="GO" id="GO:0016020">
    <property type="term" value="C:membrane"/>
    <property type="evidence" value="ECO:0007669"/>
    <property type="project" value="TreeGrafter"/>
</dbReference>
<dbReference type="OrthoDB" id="201504at2759"/>
<keyword evidence="3" id="KW-1185">Reference proteome</keyword>
<feature type="transmembrane region" description="Helical" evidence="1">
    <location>
        <begin position="48"/>
        <end position="69"/>
    </location>
</feature>
<keyword evidence="1" id="KW-1133">Transmembrane helix</keyword>
<evidence type="ECO:0000313" key="2">
    <source>
        <dbReference type="EMBL" id="KOO23810.1"/>
    </source>
</evidence>
<gene>
    <name evidence="2" type="ORF">Ctob_006623</name>
</gene>
<dbReference type="AlphaFoldDB" id="A0A0M0JBE2"/>
<accession>A0A0M0JBE2</accession>
<comment type="caution">
    <text evidence="2">The sequence shown here is derived from an EMBL/GenBank/DDBJ whole genome shotgun (WGS) entry which is preliminary data.</text>
</comment>
<sequence>MLLSAHAALVCLYGLRLFAFLFWRQFGQDSGWGRRVAALDKTPRLERVPVILSTSLFYALLASPLLFHVQSGGFRSAPSSAIASAGCVVAAVGLVLEAVADQQKSLFKIALRTAGAADRPFTGGVYAFSRHANYLGEIVFWVGVTVVGLPALLAPGVRWYARIARAFSMALGLIGIVFIMTSATKRLEGKQATNAATVWPVLGKDGELDSYKKYVERSGALVPRFG</sequence>
<feature type="transmembrane region" description="Helical" evidence="1">
    <location>
        <begin position="138"/>
        <end position="157"/>
    </location>
</feature>
<dbReference type="Gene3D" id="1.20.120.1630">
    <property type="match status" value="1"/>
</dbReference>
<evidence type="ECO:0000256" key="1">
    <source>
        <dbReference type="SAM" id="Phobius"/>
    </source>
</evidence>
<organism evidence="2 3">
    <name type="scientific">Chrysochromulina tobinii</name>
    <dbReference type="NCBI Taxonomy" id="1460289"/>
    <lineage>
        <taxon>Eukaryota</taxon>
        <taxon>Haptista</taxon>
        <taxon>Haptophyta</taxon>
        <taxon>Prymnesiophyceae</taxon>
        <taxon>Prymnesiales</taxon>
        <taxon>Chrysochromulinaceae</taxon>
        <taxon>Chrysochromulina</taxon>
    </lineage>
</organism>
<protein>
    <submittedName>
        <fullName evidence="2">Uncharacterized protein</fullName>
    </submittedName>
</protein>
<dbReference type="EMBL" id="JWZX01003154">
    <property type="protein sequence ID" value="KOO23810.1"/>
    <property type="molecule type" value="Genomic_DNA"/>
</dbReference>
<name>A0A0M0JBE2_9EUKA</name>
<dbReference type="Proteomes" id="UP000037460">
    <property type="component" value="Unassembled WGS sequence"/>
</dbReference>
<feature type="transmembrane region" description="Helical" evidence="1">
    <location>
        <begin position="163"/>
        <end position="181"/>
    </location>
</feature>
<feature type="transmembrane region" description="Helical" evidence="1">
    <location>
        <begin position="81"/>
        <end position="100"/>
    </location>
</feature>
<dbReference type="InterPro" id="IPR010721">
    <property type="entry name" value="UstE-like"/>
</dbReference>
<keyword evidence="1" id="KW-0812">Transmembrane</keyword>
<feature type="transmembrane region" description="Helical" evidence="1">
    <location>
        <begin position="6"/>
        <end position="27"/>
    </location>
</feature>
<evidence type="ECO:0000313" key="3">
    <source>
        <dbReference type="Proteomes" id="UP000037460"/>
    </source>
</evidence>